<sequence>MVKFLPCFHFDFLESSSFKNSSLFSSKMVMFPPCFHFRFLRIIVFFLREWFFPIFSTSTPSTATPNSTPPSVLSSPTATTVAFPDSSILSRDKIGPALPSTDGAAEFLPVLPAPETSPDYRSRYRRRSTYRVRPAIACRRRDGAKASGCKHSEVKARQKWNDPE</sequence>
<gene>
    <name evidence="2" type="ORF">ZIOFF_058719</name>
</gene>
<keyword evidence="3" id="KW-1185">Reference proteome</keyword>
<dbReference type="EMBL" id="JACMSC010000016">
    <property type="protein sequence ID" value="KAG6482092.1"/>
    <property type="molecule type" value="Genomic_DNA"/>
</dbReference>
<reference evidence="2 3" key="1">
    <citation type="submission" date="2020-08" db="EMBL/GenBank/DDBJ databases">
        <title>Plant Genome Project.</title>
        <authorList>
            <person name="Zhang R.-G."/>
        </authorList>
    </citation>
    <scope>NUCLEOTIDE SEQUENCE [LARGE SCALE GENOMIC DNA]</scope>
    <source>
        <tissue evidence="2">Rhizome</tissue>
    </source>
</reference>
<evidence type="ECO:0000313" key="2">
    <source>
        <dbReference type="EMBL" id="KAG6482092.1"/>
    </source>
</evidence>
<evidence type="ECO:0000313" key="3">
    <source>
        <dbReference type="Proteomes" id="UP000734854"/>
    </source>
</evidence>
<comment type="caution">
    <text evidence="2">The sequence shown here is derived from an EMBL/GenBank/DDBJ whole genome shotgun (WGS) entry which is preliminary data.</text>
</comment>
<proteinExistence type="predicted"/>
<name>A0A8J5F8K8_ZINOF</name>
<accession>A0A8J5F8K8</accession>
<dbReference type="AlphaFoldDB" id="A0A8J5F8K8"/>
<dbReference type="Proteomes" id="UP000734854">
    <property type="component" value="Unassembled WGS sequence"/>
</dbReference>
<protein>
    <submittedName>
        <fullName evidence="2">Uncharacterized protein</fullName>
    </submittedName>
</protein>
<organism evidence="2 3">
    <name type="scientific">Zingiber officinale</name>
    <name type="common">Ginger</name>
    <name type="synonym">Amomum zingiber</name>
    <dbReference type="NCBI Taxonomy" id="94328"/>
    <lineage>
        <taxon>Eukaryota</taxon>
        <taxon>Viridiplantae</taxon>
        <taxon>Streptophyta</taxon>
        <taxon>Embryophyta</taxon>
        <taxon>Tracheophyta</taxon>
        <taxon>Spermatophyta</taxon>
        <taxon>Magnoliopsida</taxon>
        <taxon>Liliopsida</taxon>
        <taxon>Zingiberales</taxon>
        <taxon>Zingiberaceae</taxon>
        <taxon>Zingiber</taxon>
    </lineage>
</organism>
<feature type="region of interest" description="Disordered" evidence="1">
    <location>
        <begin position="141"/>
        <end position="164"/>
    </location>
</feature>
<evidence type="ECO:0000256" key="1">
    <source>
        <dbReference type="SAM" id="MobiDB-lite"/>
    </source>
</evidence>